<name>A0ABM7SA95_9HELI</name>
<keyword evidence="4" id="KW-1185">Reference proteome</keyword>
<dbReference type="Proteomes" id="UP000826775">
    <property type="component" value="Chromosome"/>
</dbReference>
<evidence type="ECO:0000313" key="4">
    <source>
        <dbReference type="Proteomes" id="UP000826775"/>
    </source>
</evidence>
<dbReference type="PROSITE" id="PS51257">
    <property type="entry name" value="PROKAR_LIPOPROTEIN"/>
    <property type="match status" value="1"/>
</dbReference>
<reference evidence="3 4" key="1">
    <citation type="submission" date="2021-07" db="EMBL/GenBank/DDBJ databases">
        <title>Novel Helicobacter sp. Isolated from a dog.</title>
        <authorList>
            <person name="Rimbara E."/>
            <person name="Suzuki M."/>
        </authorList>
    </citation>
    <scope>NUCLEOTIDE SEQUENCE [LARGE SCALE GENOMIC DNA]</scope>
    <source>
        <strain evidence="4">NHP19-003</strain>
    </source>
</reference>
<evidence type="ECO:0000256" key="1">
    <source>
        <dbReference type="SAM" id="MobiDB-lite"/>
    </source>
</evidence>
<organism evidence="3 4">
    <name type="scientific">Helicobacter gastrocanis</name>
    <dbReference type="NCBI Taxonomy" id="2849641"/>
    <lineage>
        <taxon>Bacteria</taxon>
        <taxon>Pseudomonadati</taxon>
        <taxon>Campylobacterota</taxon>
        <taxon>Epsilonproteobacteria</taxon>
        <taxon>Campylobacterales</taxon>
        <taxon>Helicobacteraceae</taxon>
        <taxon>Helicobacter</taxon>
    </lineage>
</organism>
<evidence type="ECO:0000256" key="2">
    <source>
        <dbReference type="SAM" id="SignalP"/>
    </source>
</evidence>
<evidence type="ECO:0008006" key="5">
    <source>
        <dbReference type="Google" id="ProtNLM"/>
    </source>
</evidence>
<dbReference type="RefSeq" id="WP_221280903.1">
    <property type="nucleotide sequence ID" value="NZ_AP024814.1"/>
</dbReference>
<evidence type="ECO:0000313" key="3">
    <source>
        <dbReference type="EMBL" id="BCZ17519.1"/>
    </source>
</evidence>
<feature type="region of interest" description="Disordered" evidence="1">
    <location>
        <begin position="37"/>
        <end position="61"/>
    </location>
</feature>
<feature type="signal peptide" evidence="2">
    <location>
        <begin position="1"/>
        <end position="23"/>
    </location>
</feature>
<protein>
    <recommendedName>
        <fullName evidence="5">Lipoprotein</fullName>
    </recommendedName>
</protein>
<proteinExistence type="predicted"/>
<accession>A0ABM7SA95</accession>
<keyword evidence="2" id="KW-0732">Signal</keyword>
<sequence length="61" mass="6262">MKKNGFFWLVGVCVALLGMGCAASGQKAVGCAGNKPSTHKGLAQTAPQDECPNTGEPKQVE</sequence>
<dbReference type="EMBL" id="AP024814">
    <property type="protein sequence ID" value="BCZ17519.1"/>
    <property type="molecule type" value="Genomic_DNA"/>
</dbReference>
<feature type="chain" id="PRO_5046412549" description="Lipoprotein" evidence="2">
    <location>
        <begin position="24"/>
        <end position="61"/>
    </location>
</feature>
<gene>
    <name evidence="3" type="ORF">NHP190003_08010</name>
</gene>